<keyword evidence="1" id="KW-0328">Glycosyltransferase</keyword>
<proteinExistence type="predicted"/>
<gene>
    <name evidence="5" type="ORF">Dsi01nite_095660</name>
</gene>
<keyword evidence="3" id="KW-0812">Transmembrane</keyword>
<evidence type="ECO:0000313" key="5">
    <source>
        <dbReference type="EMBL" id="GIG51525.1"/>
    </source>
</evidence>
<feature type="transmembrane region" description="Helical" evidence="3">
    <location>
        <begin position="33"/>
        <end position="51"/>
    </location>
</feature>
<comment type="caution">
    <text evidence="5">The sequence shown here is derived from an EMBL/GenBank/DDBJ whole genome shotgun (WGS) entry which is preliminary data.</text>
</comment>
<keyword evidence="3" id="KW-1133">Transmembrane helix</keyword>
<keyword evidence="3" id="KW-0472">Membrane</keyword>
<evidence type="ECO:0000259" key="4">
    <source>
        <dbReference type="Pfam" id="PF00905"/>
    </source>
</evidence>
<dbReference type="Proteomes" id="UP000660611">
    <property type="component" value="Unassembled WGS sequence"/>
</dbReference>
<evidence type="ECO:0000256" key="3">
    <source>
        <dbReference type="SAM" id="Phobius"/>
    </source>
</evidence>
<dbReference type="GO" id="GO:0008955">
    <property type="term" value="F:peptidoglycan glycosyltransferase activity"/>
    <property type="evidence" value="ECO:0007669"/>
    <property type="project" value="TreeGrafter"/>
</dbReference>
<dbReference type="SUPFAM" id="SSF56601">
    <property type="entry name" value="beta-lactamase/transpeptidase-like"/>
    <property type="match status" value="1"/>
</dbReference>
<dbReference type="AlphaFoldDB" id="A0A919PVD4"/>
<accession>A0A919PVD4</accession>
<feature type="domain" description="Penicillin-binding protein transpeptidase" evidence="4">
    <location>
        <begin position="270"/>
        <end position="386"/>
    </location>
</feature>
<keyword evidence="2" id="KW-0808">Transferase</keyword>
<dbReference type="PANTHER" id="PTHR32282">
    <property type="entry name" value="BINDING PROTEIN TRANSPEPTIDASE, PUTATIVE-RELATED"/>
    <property type="match status" value="1"/>
</dbReference>
<dbReference type="EMBL" id="BONQ01000156">
    <property type="protein sequence ID" value="GIG51525.1"/>
    <property type="molecule type" value="Genomic_DNA"/>
</dbReference>
<evidence type="ECO:0000313" key="6">
    <source>
        <dbReference type="Proteomes" id="UP000660611"/>
    </source>
</evidence>
<dbReference type="GO" id="GO:0030288">
    <property type="term" value="C:outer membrane-bounded periplasmic space"/>
    <property type="evidence" value="ECO:0007669"/>
    <property type="project" value="TreeGrafter"/>
</dbReference>
<dbReference type="InterPro" id="IPR012338">
    <property type="entry name" value="Beta-lactam/transpept-like"/>
</dbReference>
<keyword evidence="6" id="KW-1185">Reference proteome</keyword>
<evidence type="ECO:0000256" key="2">
    <source>
        <dbReference type="ARBA" id="ARBA00022679"/>
    </source>
</evidence>
<dbReference type="InterPro" id="IPR050396">
    <property type="entry name" value="Glycosyltr_51/Transpeptidase"/>
</dbReference>
<organism evidence="5 6">
    <name type="scientific">Dactylosporangium siamense</name>
    <dbReference type="NCBI Taxonomy" id="685454"/>
    <lineage>
        <taxon>Bacteria</taxon>
        <taxon>Bacillati</taxon>
        <taxon>Actinomycetota</taxon>
        <taxon>Actinomycetes</taxon>
        <taxon>Micromonosporales</taxon>
        <taxon>Micromonosporaceae</taxon>
        <taxon>Dactylosporangium</taxon>
    </lineage>
</organism>
<dbReference type="GO" id="GO:0008658">
    <property type="term" value="F:penicillin binding"/>
    <property type="evidence" value="ECO:0007669"/>
    <property type="project" value="InterPro"/>
</dbReference>
<sequence>MTWVAGAAMAGASTSESIIESGPEPGPVNRRAVLAVAVVLVLVAVVGVVLWQSSRDTAAPGGSQAPAAAARKPSELYAADGTTLIARFDTDDPRDGCVRAPVNDWGFFCEYVVTWWQAQALFGDDVAQRTDRLLHGGYRIGGSLDLQLQAGTKRRVDALLPVTDPKVFSLAAIEPGTGLVKTMAVNRNFRRQPLPTSSVDQNQPPLRLPAGPDTVAPIVSGDADTPGEAAGAPFMMFTLAAALDSGLRLDHAIDTKRVYQSKYRIDPSSPAACNGGYWCPANTGDPAYQSGRRTMWDAFGHSVLTYFVALEEQVGANQAIAMAKRLGIAFRSKEDQTLSEPAANAQWGAFTLGVSATTALDLANAYATLAADGTHCDPLPVAKVADSGGRPVAGVGPNCASVLRPEVARAAIDAGRCPLGDRSAFGDRCGAGKVLTTPVRAAVDRPVSGQFGLTSNRRTFSLVIAAPQLATAGMLTTAQGGTAQLGTGVPEAASGVIAGVAHDALAPLPARDFTAPPRELALAA</sequence>
<evidence type="ECO:0000256" key="1">
    <source>
        <dbReference type="ARBA" id="ARBA00022676"/>
    </source>
</evidence>
<dbReference type="Pfam" id="PF00905">
    <property type="entry name" value="Transpeptidase"/>
    <property type="match status" value="1"/>
</dbReference>
<protein>
    <recommendedName>
        <fullName evidence="4">Penicillin-binding protein transpeptidase domain-containing protein</fullName>
    </recommendedName>
</protein>
<dbReference type="PANTHER" id="PTHR32282:SF33">
    <property type="entry name" value="PEPTIDOGLYCAN GLYCOSYLTRANSFERASE"/>
    <property type="match status" value="1"/>
</dbReference>
<dbReference type="Gene3D" id="3.40.710.10">
    <property type="entry name" value="DD-peptidase/beta-lactamase superfamily"/>
    <property type="match status" value="1"/>
</dbReference>
<reference evidence="5" key="1">
    <citation type="submission" date="2021-01" db="EMBL/GenBank/DDBJ databases">
        <title>Whole genome shotgun sequence of Dactylosporangium siamense NBRC 106093.</title>
        <authorList>
            <person name="Komaki H."/>
            <person name="Tamura T."/>
        </authorList>
    </citation>
    <scope>NUCLEOTIDE SEQUENCE</scope>
    <source>
        <strain evidence="5">NBRC 106093</strain>
    </source>
</reference>
<name>A0A919PVD4_9ACTN</name>
<dbReference type="GO" id="GO:0009252">
    <property type="term" value="P:peptidoglycan biosynthetic process"/>
    <property type="evidence" value="ECO:0007669"/>
    <property type="project" value="TreeGrafter"/>
</dbReference>
<dbReference type="InterPro" id="IPR001460">
    <property type="entry name" value="PCN-bd_Tpept"/>
</dbReference>